<dbReference type="NCBIfam" id="TIGR01841">
    <property type="entry name" value="phasin"/>
    <property type="match status" value="1"/>
</dbReference>
<keyword evidence="4" id="KW-1185">Reference proteome</keyword>
<gene>
    <name evidence="3" type="ORF">NS334_05840</name>
</gene>
<dbReference type="InterPro" id="IPR018968">
    <property type="entry name" value="Phasin"/>
</dbReference>
<dbReference type="Proteomes" id="UP000074310">
    <property type="component" value="Unassembled WGS sequence"/>
</dbReference>
<organism evidence="3 4">
    <name type="scientific">Sphingomonas endophytica</name>
    <dbReference type="NCBI Taxonomy" id="869719"/>
    <lineage>
        <taxon>Bacteria</taxon>
        <taxon>Pseudomonadati</taxon>
        <taxon>Pseudomonadota</taxon>
        <taxon>Alphaproteobacteria</taxon>
        <taxon>Sphingomonadales</taxon>
        <taxon>Sphingomonadaceae</taxon>
        <taxon>Sphingomonas</taxon>
    </lineage>
</organism>
<feature type="domain" description="Phasin" evidence="2">
    <location>
        <begin position="155"/>
        <end position="254"/>
    </location>
</feature>
<dbReference type="Pfam" id="PF09361">
    <property type="entry name" value="Phasin_2"/>
    <property type="match status" value="1"/>
</dbReference>
<proteinExistence type="predicted"/>
<comment type="caution">
    <text evidence="3">The sequence shown here is derived from an EMBL/GenBank/DDBJ whole genome shotgun (WGS) entry which is preliminary data.</text>
</comment>
<sequence length="265" mass="27165">MVDQTGKGESKKAGGNAVRRPRGAAKVAAPLATPPALPEVAPDIAVPPMLANPAPDAPTPVAKPVAAPASEPVVAPEPVAAAPVSAPEPAPAVAPVADVDLRPAAPAASVEVKEVTMNETVTSFAEKAQEQTKTAFANVGEQTRVAVEKSRKVAEDLADFGKGNVEALVESARIAAQGFETLGQDAATFARARYDSTAAMFQTLASVKSPTELVQIQADYVRAAFDAIVKEASRSTEASLKLAGDVAKPLQNRVAVAADKFRTAA</sequence>
<evidence type="ECO:0000259" key="2">
    <source>
        <dbReference type="Pfam" id="PF09361"/>
    </source>
</evidence>
<feature type="compositionally biased region" description="Low complexity" evidence="1">
    <location>
        <begin position="59"/>
        <end position="70"/>
    </location>
</feature>
<dbReference type="InterPro" id="IPR010127">
    <property type="entry name" value="Phasin_subfam-1"/>
</dbReference>
<dbReference type="OrthoDB" id="8479795at2"/>
<feature type="region of interest" description="Disordered" evidence="1">
    <location>
        <begin position="51"/>
        <end position="70"/>
    </location>
</feature>
<accession>A0A147I5Q8</accession>
<protein>
    <recommendedName>
        <fullName evidence="2">Phasin domain-containing protein</fullName>
    </recommendedName>
</protein>
<feature type="compositionally biased region" description="Basic and acidic residues" evidence="1">
    <location>
        <begin position="1"/>
        <end position="12"/>
    </location>
</feature>
<evidence type="ECO:0000256" key="1">
    <source>
        <dbReference type="SAM" id="MobiDB-lite"/>
    </source>
</evidence>
<name>A0A147I5Q8_9SPHN</name>
<evidence type="ECO:0000313" key="4">
    <source>
        <dbReference type="Proteomes" id="UP000074310"/>
    </source>
</evidence>
<dbReference type="RefSeq" id="WP_058755033.1">
    <property type="nucleotide sequence ID" value="NZ_LDTB01000013.1"/>
</dbReference>
<dbReference type="EMBL" id="LDTB01000013">
    <property type="protein sequence ID" value="KTT74086.1"/>
    <property type="molecule type" value="Genomic_DNA"/>
</dbReference>
<feature type="region of interest" description="Disordered" evidence="1">
    <location>
        <begin position="1"/>
        <end position="36"/>
    </location>
</feature>
<reference evidence="3 4" key="1">
    <citation type="journal article" date="2016" name="Front. Microbiol.">
        <title>Genomic Resource of Rice Seed Associated Bacteria.</title>
        <authorList>
            <person name="Midha S."/>
            <person name="Bansal K."/>
            <person name="Sharma S."/>
            <person name="Kumar N."/>
            <person name="Patil P.P."/>
            <person name="Chaudhry V."/>
            <person name="Patil P.B."/>
        </authorList>
    </citation>
    <scope>NUCLEOTIDE SEQUENCE [LARGE SCALE GENOMIC DNA]</scope>
    <source>
        <strain evidence="3 4">NS334</strain>
    </source>
</reference>
<dbReference type="PATRIC" id="fig|869719.3.peg.606"/>
<evidence type="ECO:0000313" key="3">
    <source>
        <dbReference type="EMBL" id="KTT74086.1"/>
    </source>
</evidence>
<dbReference type="AlphaFoldDB" id="A0A147I5Q8"/>